<name>A0A518ANZ4_9BACT</name>
<evidence type="ECO:0000259" key="1">
    <source>
        <dbReference type="Pfam" id="PF00534"/>
    </source>
</evidence>
<accession>A0A518ANZ4</accession>
<dbReference type="KEGG" id="amuc:Pan181_26540"/>
<dbReference type="AlphaFoldDB" id="A0A518ANZ4"/>
<feature type="domain" description="Glycosyl transferase family 1" evidence="1">
    <location>
        <begin position="187"/>
        <end position="352"/>
    </location>
</feature>
<organism evidence="3 4">
    <name type="scientific">Aeoliella mucimassa</name>
    <dbReference type="NCBI Taxonomy" id="2527972"/>
    <lineage>
        <taxon>Bacteria</taxon>
        <taxon>Pseudomonadati</taxon>
        <taxon>Planctomycetota</taxon>
        <taxon>Planctomycetia</taxon>
        <taxon>Pirellulales</taxon>
        <taxon>Lacipirellulaceae</taxon>
        <taxon>Aeoliella</taxon>
    </lineage>
</organism>
<dbReference type="Pfam" id="PF00534">
    <property type="entry name" value="Glycos_transf_1"/>
    <property type="match status" value="1"/>
</dbReference>
<reference evidence="3 4" key="1">
    <citation type="submission" date="2019-02" db="EMBL/GenBank/DDBJ databases">
        <title>Deep-cultivation of Planctomycetes and their phenomic and genomic characterization uncovers novel biology.</title>
        <authorList>
            <person name="Wiegand S."/>
            <person name="Jogler M."/>
            <person name="Boedeker C."/>
            <person name="Pinto D."/>
            <person name="Vollmers J."/>
            <person name="Rivas-Marin E."/>
            <person name="Kohn T."/>
            <person name="Peeters S.H."/>
            <person name="Heuer A."/>
            <person name="Rast P."/>
            <person name="Oberbeckmann S."/>
            <person name="Bunk B."/>
            <person name="Jeske O."/>
            <person name="Meyerdierks A."/>
            <person name="Storesund J.E."/>
            <person name="Kallscheuer N."/>
            <person name="Luecker S."/>
            <person name="Lage O.M."/>
            <person name="Pohl T."/>
            <person name="Merkel B.J."/>
            <person name="Hornburger P."/>
            <person name="Mueller R.-W."/>
            <person name="Bruemmer F."/>
            <person name="Labrenz M."/>
            <person name="Spormann A.M."/>
            <person name="Op den Camp H."/>
            <person name="Overmann J."/>
            <person name="Amann R."/>
            <person name="Jetten M.S.M."/>
            <person name="Mascher T."/>
            <person name="Medema M.H."/>
            <person name="Devos D.P."/>
            <person name="Kaster A.-K."/>
            <person name="Ovreas L."/>
            <person name="Rohde M."/>
            <person name="Galperin M.Y."/>
            <person name="Jogler C."/>
        </authorList>
    </citation>
    <scope>NUCLEOTIDE SEQUENCE [LARGE SCALE GENOMIC DNA]</scope>
    <source>
        <strain evidence="3 4">Pan181</strain>
    </source>
</reference>
<dbReference type="PANTHER" id="PTHR12526:SF630">
    <property type="entry name" value="GLYCOSYLTRANSFERASE"/>
    <property type="match status" value="1"/>
</dbReference>
<dbReference type="Proteomes" id="UP000315750">
    <property type="component" value="Chromosome"/>
</dbReference>
<protein>
    <submittedName>
        <fullName evidence="3">Glycosyltransferase EpsF</fullName>
        <ecNumber evidence="3">2.4.-.-</ecNumber>
    </submittedName>
</protein>
<dbReference type="InterPro" id="IPR001296">
    <property type="entry name" value="Glyco_trans_1"/>
</dbReference>
<dbReference type="PANTHER" id="PTHR12526">
    <property type="entry name" value="GLYCOSYLTRANSFERASE"/>
    <property type="match status" value="1"/>
</dbReference>
<keyword evidence="4" id="KW-1185">Reference proteome</keyword>
<dbReference type="SUPFAM" id="SSF53756">
    <property type="entry name" value="UDP-Glycosyltransferase/glycogen phosphorylase"/>
    <property type="match status" value="1"/>
</dbReference>
<proteinExistence type="predicted"/>
<dbReference type="EMBL" id="CP036278">
    <property type="protein sequence ID" value="QDU56445.1"/>
    <property type="molecule type" value="Genomic_DNA"/>
</dbReference>
<dbReference type="Pfam" id="PF13439">
    <property type="entry name" value="Glyco_transf_4"/>
    <property type="match status" value="1"/>
</dbReference>
<dbReference type="InterPro" id="IPR028098">
    <property type="entry name" value="Glyco_trans_4-like_N"/>
</dbReference>
<dbReference type="GO" id="GO:0016757">
    <property type="term" value="F:glycosyltransferase activity"/>
    <property type="evidence" value="ECO:0007669"/>
    <property type="project" value="UniProtKB-KW"/>
</dbReference>
<evidence type="ECO:0000313" key="3">
    <source>
        <dbReference type="EMBL" id="QDU56445.1"/>
    </source>
</evidence>
<feature type="domain" description="Glycosyltransferase subfamily 4-like N-terminal" evidence="2">
    <location>
        <begin position="23"/>
        <end position="178"/>
    </location>
</feature>
<keyword evidence="3" id="KW-0808">Transferase</keyword>
<evidence type="ECO:0000259" key="2">
    <source>
        <dbReference type="Pfam" id="PF13439"/>
    </source>
</evidence>
<gene>
    <name evidence="3" type="primary">epsF_7</name>
    <name evidence="3" type="ORF">Pan181_26540</name>
</gene>
<dbReference type="OrthoDB" id="9775208at2"/>
<dbReference type="Gene3D" id="3.40.50.2000">
    <property type="entry name" value="Glycogen Phosphorylase B"/>
    <property type="match status" value="2"/>
</dbReference>
<dbReference type="RefSeq" id="WP_145247190.1">
    <property type="nucleotide sequence ID" value="NZ_CP036278.1"/>
</dbReference>
<keyword evidence="3" id="KW-0328">Glycosyltransferase</keyword>
<evidence type="ECO:0000313" key="4">
    <source>
        <dbReference type="Proteomes" id="UP000315750"/>
    </source>
</evidence>
<sequence>MPEPSTTDAAPLRTLFCVTSMPVGGAETLLVNLIRRLDRSKIAPEICCLKQPGPLGDEMAAEVPVHSGLIHHKLDVLVLNRMTRLLRERQIDAVVTVGAGDKMFWGRLAAKRAGVPVVCSALHSTGWPDGVGRLNRLLTPLTDAFIAVAAPHGRHLIEGEKFPASKVVVIPNGVDTARFAPGAETNQLRSELGIPATSPVGIIVAALRPEKNHELYLEVAARVTKQIPEAVFLVVGDGPQRVQLKERAEQLELGDSVRFLGTRSDIPSLLNLADVNVLTSHNEANPVSILEAMSTGTPTVASNVGSVSESVVEGKTGYLAPAGDAEVLSERVLTLMNTPLLRQELGAAARQMVESRWSLEVMVEGYEQLLWRIYTEKTGIHAPSATEAPAEPCVAV</sequence>
<dbReference type="EC" id="2.4.-.-" evidence="3"/>